<sequence>MSWCSRASAVMLNTFDALEQDSVNPLTALNPQIFTVGPLHLMQQHVHDERLKHVGSNLCKQDASSISWLDTKDPGSVVFVNFVSITIMTKEQLIEFGWGLANSKKDFLWITRPDIVGHNDVVLPPELVDETKGRGMMISWCPQEKVVAAQVREMIDGKHGEVMKKKSMEWKKKAEEAVGVNGSSYLKFDKLVDLLLNK</sequence>
<reference evidence="2" key="1">
    <citation type="journal article" date="2022" name="Mol. Ecol. Resour.">
        <title>The genomes of chicory, endive, great burdock and yacon provide insights into Asteraceae palaeo-polyploidization history and plant inulin production.</title>
        <authorList>
            <person name="Fan W."/>
            <person name="Wang S."/>
            <person name="Wang H."/>
            <person name="Wang A."/>
            <person name="Jiang F."/>
            <person name="Liu H."/>
            <person name="Zhao H."/>
            <person name="Xu D."/>
            <person name="Zhang Y."/>
        </authorList>
    </citation>
    <scope>NUCLEOTIDE SEQUENCE [LARGE SCALE GENOMIC DNA]</scope>
    <source>
        <strain evidence="2">cv. Yunnan</strain>
    </source>
</reference>
<dbReference type="Proteomes" id="UP001056120">
    <property type="component" value="Linkage Group LG13"/>
</dbReference>
<accession>A0ACB9GT24</accession>
<comment type="caution">
    <text evidence="1">The sequence shown here is derived from an EMBL/GenBank/DDBJ whole genome shotgun (WGS) entry which is preliminary data.</text>
</comment>
<evidence type="ECO:0000313" key="2">
    <source>
        <dbReference type="Proteomes" id="UP001056120"/>
    </source>
</evidence>
<organism evidence="1 2">
    <name type="scientific">Smallanthus sonchifolius</name>
    <dbReference type="NCBI Taxonomy" id="185202"/>
    <lineage>
        <taxon>Eukaryota</taxon>
        <taxon>Viridiplantae</taxon>
        <taxon>Streptophyta</taxon>
        <taxon>Embryophyta</taxon>
        <taxon>Tracheophyta</taxon>
        <taxon>Spermatophyta</taxon>
        <taxon>Magnoliopsida</taxon>
        <taxon>eudicotyledons</taxon>
        <taxon>Gunneridae</taxon>
        <taxon>Pentapetalae</taxon>
        <taxon>asterids</taxon>
        <taxon>campanulids</taxon>
        <taxon>Asterales</taxon>
        <taxon>Asteraceae</taxon>
        <taxon>Asteroideae</taxon>
        <taxon>Heliantheae alliance</taxon>
        <taxon>Millerieae</taxon>
        <taxon>Smallanthus</taxon>
    </lineage>
</organism>
<evidence type="ECO:0000313" key="1">
    <source>
        <dbReference type="EMBL" id="KAI3786659.1"/>
    </source>
</evidence>
<proteinExistence type="predicted"/>
<dbReference type="EMBL" id="CM042030">
    <property type="protein sequence ID" value="KAI3786659.1"/>
    <property type="molecule type" value="Genomic_DNA"/>
</dbReference>
<name>A0ACB9GT24_9ASTR</name>
<keyword evidence="2" id="KW-1185">Reference proteome</keyword>
<gene>
    <name evidence="1" type="ORF">L1987_40520</name>
</gene>
<reference evidence="1 2" key="2">
    <citation type="journal article" date="2022" name="Mol. Ecol. Resour.">
        <title>The genomes of chicory, endive, great burdock and yacon provide insights into Asteraceae paleo-polyploidization history and plant inulin production.</title>
        <authorList>
            <person name="Fan W."/>
            <person name="Wang S."/>
            <person name="Wang H."/>
            <person name="Wang A."/>
            <person name="Jiang F."/>
            <person name="Liu H."/>
            <person name="Zhao H."/>
            <person name="Xu D."/>
            <person name="Zhang Y."/>
        </authorList>
    </citation>
    <scope>NUCLEOTIDE SEQUENCE [LARGE SCALE GENOMIC DNA]</scope>
    <source>
        <strain evidence="2">cv. Yunnan</strain>
        <tissue evidence="1">Leaves</tissue>
    </source>
</reference>
<protein>
    <submittedName>
        <fullName evidence="1">Uncharacterized protein</fullName>
    </submittedName>
</protein>